<sequence>MSPRARRGTASCENDAAQRQIRIETFADFGRTINSGVVFIHLPGPSLPDDFDIVIELELE</sequence>
<organism evidence="1 2">
    <name type="scientific">Paenibacillus beijingensis</name>
    <dbReference type="NCBI Taxonomy" id="1126833"/>
    <lineage>
        <taxon>Bacteria</taxon>
        <taxon>Bacillati</taxon>
        <taxon>Bacillota</taxon>
        <taxon>Bacilli</taxon>
        <taxon>Bacillales</taxon>
        <taxon>Paenibacillaceae</taxon>
        <taxon>Paenibacillus</taxon>
    </lineage>
</organism>
<reference evidence="1 2" key="1">
    <citation type="journal article" date="2015" name="J. Biotechnol.">
        <title>Complete genome sequence of Paenibacillus beijingensis 7188(T) (=DSM 24997(T)), a novel rhizobacterium from jujube garden soil.</title>
        <authorList>
            <person name="Kwak Y."/>
            <person name="Shin J.H."/>
        </authorList>
    </citation>
    <scope>NUCLEOTIDE SEQUENCE [LARGE SCALE GENOMIC DNA]</scope>
    <source>
        <strain evidence="1 2">DSM 24997</strain>
    </source>
</reference>
<accession>A0A0D5NGC7</accession>
<dbReference type="AlphaFoldDB" id="A0A0D5NGC7"/>
<evidence type="ECO:0000313" key="1">
    <source>
        <dbReference type="EMBL" id="AJY74165.1"/>
    </source>
</evidence>
<dbReference type="RefSeq" id="WP_045669601.1">
    <property type="nucleotide sequence ID" value="NZ_CP011058.1"/>
</dbReference>
<name>A0A0D5NGC7_9BACL</name>
<dbReference type="EMBL" id="CP011058">
    <property type="protein sequence ID" value="AJY74165.1"/>
    <property type="molecule type" value="Genomic_DNA"/>
</dbReference>
<dbReference type="KEGG" id="pbj:VN24_05700"/>
<dbReference type="HOGENOM" id="CLU_2937209_0_0_9"/>
<protein>
    <submittedName>
        <fullName evidence="1">Uncharacterized protein</fullName>
    </submittedName>
</protein>
<proteinExistence type="predicted"/>
<evidence type="ECO:0000313" key="2">
    <source>
        <dbReference type="Proteomes" id="UP000032633"/>
    </source>
</evidence>
<dbReference type="OrthoDB" id="107551at2"/>
<dbReference type="Proteomes" id="UP000032633">
    <property type="component" value="Chromosome"/>
</dbReference>
<keyword evidence="2" id="KW-1185">Reference proteome</keyword>
<gene>
    <name evidence="1" type="ORF">VN24_05700</name>
</gene>
<reference evidence="2" key="2">
    <citation type="submission" date="2015-03" db="EMBL/GenBank/DDBJ databases">
        <title>Genome sequence of Paenibacillus beijingensis strain DSM 24997T.</title>
        <authorList>
            <person name="Kwak Y."/>
            <person name="Shin J.-H."/>
        </authorList>
    </citation>
    <scope>NUCLEOTIDE SEQUENCE [LARGE SCALE GENOMIC DNA]</scope>
    <source>
        <strain evidence="2">DSM 24997</strain>
    </source>
</reference>